<dbReference type="AlphaFoldDB" id="A0A2G5CL79"/>
<dbReference type="PANTHER" id="PTHR31900">
    <property type="entry name" value="F-BOX/RNI SUPERFAMILY PROTEIN-RELATED"/>
    <property type="match status" value="1"/>
</dbReference>
<name>A0A2G5CL79_AQUCA</name>
<dbReference type="EMBL" id="KZ305064">
    <property type="protein sequence ID" value="PIA31940.1"/>
    <property type="molecule type" value="Genomic_DNA"/>
</dbReference>
<dbReference type="Pfam" id="PF08387">
    <property type="entry name" value="FBD"/>
    <property type="match status" value="1"/>
</dbReference>
<dbReference type="SMART" id="SM00579">
    <property type="entry name" value="FBD"/>
    <property type="match status" value="1"/>
</dbReference>
<proteinExistence type="predicted"/>
<gene>
    <name evidence="2" type="ORF">AQUCO_04700063v1</name>
</gene>
<dbReference type="InterPro" id="IPR006566">
    <property type="entry name" value="FBD"/>
</dbReference>
<dbReference type="PANTHER" id="PTHR31900:SF30">
    <property type="entry name" value="SUPERFAMILY PROTEIN, PUTATIVE-RELATED"/>
    <property type="match status" value="1"/>
</dbReference>
<dbReference type="FunCoup" id="A0A2G5CL79">
    <property type="interactions" value="262"/>
</dbReference>
<organism evidence="2 3">
    <name type="scientific">Aquilegia coerulea</name>
    <name type="common">Rocky mountain columbine</name>
    <dbReference type="NCBI Taxonomy" id="218851"/>
    <lineage>
        <taxon>Eukaryota</taxon>
        <taxon>Viridiplantae</taxon>
        <taxon>Streptophyta</taxon>
        <taxon>Embryophyta</taxon>
        <taxon>Tracheophyta</taxon>
        <taxon>Spermatophyta</taxon>
        <taxon>Magnoliopsida</taxon>
        <taxon>Ranunculales</taxon>
        <taxon>Ranunculaceae</taxon>
        <taxon>Thalictroideae</taxon>
        <taxon>Aquilegia</taxon>
    </lineage>
</organism>
<evidence type="ECO:0000313" key="3">
    <source>
        <dbReference type="Proteomes" id="UP000230069"/>
    </source>
</evidence>
<accession>A0A2G5CL79</accession>
<keyword evidence="3" id="KW-1185">Reference proteome</keyword>
<evidence type="ECO:0000259" key="1">
    <source>
        <dbReference type="SMART" id="SM00579"/>
    </source>
</evidence>
<sequence>MCTPNLLSLYCEGEPYADYFLENLPSLDSAYIGLDVGLKKDAERFCKILKGLYNMTCSTLSDGWVEVFSKYSSVLRQLSNPFHKLRHLKLPNCRRYCSNAVSNLLGLSPHIETLVWEITEENSIPVAGGDLPLNCVLCDLKDVEVHNLEGCEDELKLLEFIMKNAVVLKRISITTTKALSSARERELIEFSNKLQCLSRASSNLNIFFLLKSVTSLGTEAD</sequence>
<dbReference type="InterPro" id="IPR050232">
    <property type="entry name" value="FBL13/AtMIF1-like"/>
</dbReference>
<dbReference type="STRING" id="218851.A0A2G5CL79"/>
<dbReference type="OrthoDB" id="612216at2759"/>
<reference evidence="2 3" key="1">
    <citation type="submission" date="2017-09" db="EMBL/GenBank/DDBJ databases">
        <title>WGS assembly of Aquilegia coerulea Goldsmith.</title>
        <authorList>
            <person name="Hodges S."/>
            <person name="Kramer E."/>
            <person name="Nordborg M."/>
            <person name="Tomkins J."/>
            <person name="Borevitz J."/>
            <person name="Derieg N."/>
            <person name="Yan J."/>
            <person name="Mihaltcheva S."/>
            <person name="Hayes R.D."/>
            <person name="Rokhsar D."/>
        </authorList>
    </citation>
    <scope>NUCLEOTIDE SEQUENCE [LARGE SCALE GENOMIC DNA]</scope>
    <source>
        <strain evidence="3">cv. Goldsmith</strain>
    </source>
</reference>
<dbReference type="Proteomes" id="UP000230069">
    <property type="component" value="Unassembled WGS sequence"/>
</dbReference>
<protein>
    <recommendedName>
        <fullName evidence="1">FBD domain-containing protein</fullName>
    </recommendedName>
</protein>
<evidence type="ECO:0000313" key="2">
    <source>
        <dbReference type="EMBL" id="PIA31940.1"/>
    </source>
</evidence>
<dbReference type="InParanoid" id="A0A2G5CL79"/>
<feature type="domain" description="FBD" evidence="1">
    <location>
        <begin position="134"/>
        <end position="209"/>
    </location>
</feature>